<dbReference type="Gene3D" id="1.10.8.80">
    <property type="entry name" value="Magnesium chelatase subunit I, C-Terminal domain"/>
    <property type="match status" value="1"/>
</dbReference>
<evidence type="ECO:0000256" key="1">
    <source>
        <dbReference type="ARBA" id="ARBA00022741"/>
    </source>
</evidence>
<evidence type="ECO:0000259" key="7">
    <source>
        <dbReference type="Pfam" id="PF17863"/>
    </source>
</evidence>
<dbReference type="GO" id="GO:0016887">
    <property type="term" value="F:ATP hydrolysis activity"/>
    <property type="evidence" value="ECO:0007669"/>
    <property type="project" value="InterPro"/>
</dbReference>
<gene>
    <name evidence="8" type="ORF">BN2156_04669</name>
</gene>
<evidence type="ECO:0000313" key="9">
    <source>
        <dbReference type="Proteomes" id="UP000199147"/>
    </source>
</evidence>
<dbReference type="GO" id="GO:0005524">
    <property type="term" value="F:ATP binding"/>
    <property type="evidence" value="ECO:0007669"/>
    <property type="project" value="UniProtKB-KW"/>
</dbReference>
<reference evidence="9" key="1">
    <citation type="submission" date="2015-07" db="EMBL/GenBank/DDBJ databases">
        <authorList>
            <person name="Urmite Genomes"/>
        </authorList>
    </citation>
    <scope>NUCLEOTIDE SEQUENCE [LARGE SCALE GENOMIC DNA]</scope>
    <source>
        <strain evidence="9">type strain: ATCC 49404</strain>
    </source>
</reference>
<feature type="domain" description="ChlI/MoxR AAA lid" evidence="7">
    <location>
        <begin position="598"/>
        <end position="666"/>
    </location>
</feature>
<dbReference type="Pfam" id="PF17863">
    <property type="entry name" value="AAA_lid_2"/>
    <property type="match status" value="1"/>
</dbReference>
<dbReference type="Pfam" id="PF14258">
    <property type="entry name" value="DUF4350"/>
    <property type="match status" value="1"/>
</dbReference>
<protein>
    <submittedName>
        <fullName evidence="8">ATPase AAA</fullName>
    </submittedName>
</protein>
<comment type="similarity">
    <text evidence="3">Belongs to the MoxR family.</text>
</comment>
<dbReference type="CDD" id="cd00009">
    <property type="entry name" value="AAA"/>
    <property type="match status" value="1"/>
</dbReference>
<evidence type="ECO:0000256" key="2">
    <source>
        <dbReference type="ARBA" id="ARBA00022840"/>
    </source>
</evidence>
<evidence type="ECO:0000256" key="3">
    <source>
        <dbReference type="ARBA" id="ARBA00061607"/>
    </source>
</evidence>
<dbReference type="InterPro" id="IPR050764">
    <property type="entry name" value="CbbQ/NirQ/NorQ/GpvN"/>
</dbReference>
<dbReference type="FunFam" id="3.40.50.300:FF:000640">
    <property type="entry name" value="MoxR family ATPase"/>
    <property type="match status" value="1"/>
</dbReference>
<keyword evidence="9" id="KW-1185">Reference proteome</keyword>
<name>A0A0H5RW94_9MYCO</name>
<dbReference type="PANTHER" id="PTHR42759:SF1">
    <property type="entry name" value="MAGNESIUM-CHELATASE SUBUNIT CHLD"/>
    <property type="match status" value="1"/>
</dbReference>
<dbReference type="InterPro" id="IPR041628">
    <property type="entry name" value="ChlI/MoxR_AAA_lid"/>
</dbReference>
<organism evidence="8 9">
    <name type="scientific">Mycolicibacterium neworleansense</name>
    <dbReference type="NCBI Taxonomy" id="146018"/>
    <lineage>
        <taxon>Bacteria</taxon>
        <taxon>Bacillati</taxon>
        <taxon>Actinomycetota</taxon>
        <taxon>Actinomycetes</taxon>
        <taxon>Mycobacteriales</taxon>
        <taxon>Mycobacteriaceae</taxon>
        <taxon>Mycolicibacterium</taxon>
    </lineage>
</organism>
<accession>A0A0H5RW94</accession>
<dbReference type="AlphaFoldDB" id="A0A0H5RW94"/>
<dbReference type="Gene3D" id="3.40.50.300">
    <property type="entry name" value="P-loop containing nucleotide triphosphate hydrolases"/>
    <property type="match status" value="1"/>
</dbReference>
<feature type="domain" description="ATPase AAA-3" evidence="5">
    <location>
        <begin position="402"/>
        <end position="532"/>
    </location>
</feature>
<dbReference type="Proteomes" id="UP000199147">
    <property type="component" value="Unassembled WGS sequence"/>
</dbReference>
<feature type="region of interest" description="Disordered" evidence="4">
    <location>
        <begin position="319"/>
        <end position="365"/>
    </location>
</feature>
<dbReference type="InterPro" id="IPR027417">
    <property type="entry name" value="P-loop_NTPase"/>
</dbReference>
<evidence type="ECO:0000256" key="4">
    <source>
        <dbReference type="SAM" id="MobiDB-lite"/>
    </source>
</evidence>
<dbReference type="SUPFAM" id="SSF52540">
    <property type="entry name" value="P-loop containing nucleoside triphosphate hydrolases"/>
    <property type="match status" value="1"/>
</dbReference>
<dbReference type="Pfam" id="PF07726">
    <property type="entry name" value="AAA_3"/>
    <property type="match status" value="1"/>
</dbReference>
<dbReference type="EMBL" id="CWKH01000002">
    <property type="protein sequence ID" value="CRZ17777.1"/>
    <property type="molecule type" value="Genomic_DNA"/>
</dbReference>
<feature type="compositionally biased region" description="Basic residues" evidence="4">
    <location>
        <begin position="319"/>
        <end position="356"/>
    </location>
</feature>
<evidence type="ECO:0000313" key="8">
    <source>
        <dbReference type="EMBL" id="CRZ17777.1"/>
    </source>
</evidence>
<evidence type="ECO:0000259" key="6">
    <source>
        <dbReference type="Pfam" id="PF14258"/>
    </source>
</evidence>
<feature type="domain" description="DUF4350" evidence="6">
    <location>
        <begin position="39"/>
        <end position="207"/>
    </location>
</feature>
<sequence length="678" mass="73086">MRERLRTARWVLLAFAVIVAVAVATVYLTAPRPGGAMDPASTSPQGTHALVSLLRDHGVEVIVAADVDEVQRAARPGTLLVVAQTMFLSSEKTVGRLTDLPGDLLLVAPVALTREKLAPQIRLDEPTQFGGGEPDCELAEANRAGTTQLGTTDTYTAADSAPVTLCYGGALARYHDGERTVTVVGTGDFMTNSRLLKEGNAALAMNLAGAAPRVIWYAPQHFEASSTGERSLSDLLPVQIRWIVLQLCLVVALLAVAQGRRLGPLVAESLPVVVRASETVEGRGRLYRSRRARDRAADALRAAALGRLLLRLGGRRRRPLRHRRQLGRPHSVRPAPGHRRRTRPPRTPTRRHRKAGRTVVTQPSPDPAREALLALRNEIAKVVVGQDAVISGLVVALLCRGHVLLEGVPGVAKTLLVRTLAAALQLDFKRVQFTPDLMPGDVTGSLVYDARTAEFEFRAGPVFTNLLLADEINRTPPKTQAALLEAMEERQVSVDGTPRPLPDPFIVAATQNPIEYEGTYQLPEAQLDRFLLKLTVPLPPRDQEIAILGRHAHGFDPRDLSSVQPVAGAAELAAGRDAVRQVLVGDEVLGYIVDIVGATRHSPSLQLGVSPRGATALLATSRSWAWLSGRNYVTPDDVKAMARSTLRHRVALRPEAELEGATSDGVLDGILAAVPVPR</sequence>
<keyword evidence="2" id="KW-0067">ATP-binding</keyword>
<dbReference type="PANTHER" id="PTHR42759">
    <property type="entry name" value="MOXR FAMILY PROTEIN"/>
    <property type="match status" value="1"/>
</dbReference>
<evidence type="ECO:0000259" key="5">
    <source>
        <dbReference type="Pfam" id="PF07726"/>
    </source>
</evidence>
<dbReference type="STRING" id="146018.BN2156_04669"/>
<dbReference type="InterPro" id="IPR011703">
    <property type="entry name" value="ATPase_AAA-3"/>
</dbReference>
<dbReference type="InterPro" id="IPR025646">
    <property type="entry name" value="DUF4350"/>
</dbReference>
<keyword evidence="1" id="KW-0547">Nucleotide-binding</keyword>
<proteinExistence type="inferred from homology"/>